<name>A0A1E7KL61_9ACTN</name>
<evidence type="ECO:0000256" key="2">
    <source>
        <dbReference type="SAM" id="SignalP"/>
    </source>
</evidence>
<dbReference type="AlphaFoldDB" id="A0A1E7KL61"/>
<protein>
    <recommendedName>
        <fullName evidence="5">Secreted protein</fullName>
    </recommendedName>
</protein>
<dbReference type="Proteomes" id="UP000176101">
    <property type="component" value="Unassembled WGS sequence"/>
</dbReference>
<organism evidence="3 4">
    <name type="scientific">Streptomyces oceani</name>
    <dbReference type="NCBI Taxonomy" id="1075402"/>
    <lineage>
        <taxon>Bacteria</taxon>
        <taxon>Bacillati</taxon>
        <taxon>Actinomycetota</taxon>
        <taxon>Actinomycetes</taxon>
        <taxon>Kitasatosporales</taxon>
        <taxon>Streptomycetaceae</taxon>
        <taxon>Streptomyces</taxon>
    </lineage>
</organism>
<keyword evidence="2" id="KW-0732">Signal</keyword>
<dbReference type="EMBL" id="LJGU01000112">
    <property type="protein sequence ID" value="OEV04772.1"/>
    <property type="molecule type" value="Genomic_DNA"/>
</dbReference>
<feature type="chain" id="PRO_5009196631" description="Secreted protein" evidence="2">
    <location>
        <begin position="28"/>
        <end position="92"/>
    </location>
</feature>
<evidence type="ECO:0000313" key="3">
    <source>
        <dbReference type="EMBL" id="OEV04772.1"/>
    </source>
</evidence>
<feature type="region of interest" description="Disordered" evidence="1">
    <location>
        <begin position="73"/>
        <end position="92"/>
    </location>
</feature>
<accession>A0A1E7KL61</accession>
<evidence type="ECO:0008006" key="5">
    <source>
        <dbReference type="Google" id="ProtNLM"/>
    </source>
</evidence>
<gene>
    <name evidence="3" type="ORF">AN216_05730</name>
</gene>
<evidence type="ECO:0000256" key="1">
    <source>
        <dbReference type="SAM" id="MobiDB-lite"/>
    </source>
</evidence>
<keyword evidence="4" id="KW-1185">Reference proteome</keyword>
<feature type="compositionally biased region" description="Polar residues" evidence="1">
    <location>
        <begin position="78"/>
        <end position="92"/>
    </location>
</feature>
<feature type="signal peptide" evidence="2">
    <location>
        <begin position="1"/>
        <end position="27"/>
    </location>
</feature>
<comment type="caution">
    <text evidence="3">The sequence shown here is derived from an EMBL/GenBank/DDBJ whole genome shotgun (WGS) entry which is preliminary data.</text>
</comment>
<evidence type="ECO:0000313" key="4">
    <source>
        <dbReference type="Proteomes" id="UP000176101"/>
    </source>
</evidence>
<dbReference type="RefSeq" id="WP_070195492.1">
    <property type="nucleotide sequence ID" value="NZ_LJGU01000112.1"/>
</dbReference>
<proteinExistence type="predicted"/>
<sequence length="92" mass="9424">MRKLQSAAAVAAMVGALGFIGVGTAVANGGHHGPDKVNVETEVEQSSKCYLNDSDFNLLSNIGLLNGLLGEGDSGNEMETSQDCSNTAVLGR</sequence>
<reference evidence="3 4" key="1">
    <citation type="journal article" date="2016" name="Front. Microbiol.">
        <title>Comparative Genomics Analysis of Streptomyces Species Reveals Their Adaptation to the Marine Environment and Their Diversity at the Genomic Level.</title>
        <authorList>
            <person name="Tian X."/>
            <person name="Zhang Z."/>
            <person name="Yang T."/>
            <person name="Chen M."/>
            <person name="Li J."/>
            <person name="Chen F."/>
            <person name="Yang J."/>
            <person name="Li W."/>
            <person name="Zhang B."/>
            <person name="Zhang Z."/>
            <person name="Wu J."/>
            <person name="Zhang C."/>
            <person name="Long L."/>
            <person name="Xiao J."/>
        </authorList>
    </citation>
    <scope>NUCLEOTIDE SEQUENCE [LARGE SCALE GENOMIC DNA]</scope>
    <source>
        <strain evidence="3 4">SCSIO 02100</strain>
    </source>
</reference>